<dbReference type="RefSeq" id="WP_090470681.1">
    <property type="nucleotide sequence ID" value="NZ_FOWF01000007.1"/>
</dbReference>
<evidence type="ECO:0000313" key="2">
    <source>
        <dbReference type="EMBL" id="SFU46413.1"/>
    </source>
</evidence>
<evidence type="ECO:0008006" key="4">
    <source>
        <dbReference type="Google" id="ProtNLM"/>
    </source>
</evidence>
<dbReference type="Gene3D" id="3.40.50.300">
    <property type="entry name" value="P-loop containing nucleotide triphosphate hydrolases"/>
    <property type="match status" value="1"/>
</dbReference>
<dbReference type="AlphaFoldDB" id="A0A1I7GDB7"/>
<gene>
    <name evidence="2" type="ORF">SAMN05216508_10633</name>
</gene>
<dbReference type="STRING" id="155865.SAMN05216515_10733"/>
<keyword evidence="3" id="KW-1185">Reference proteome</keyword>
<reference evidence="2 3" key="1">
    <citation type="submission" date="2016-10" db="EMBL/GenBank/DDBJ databases">
        <authorList>
            <person name="de Groot N.N."/>
        </authorList>
    </citation>
    <scope>NUCLEOTIDE SEQUENCE [LARGE SCALE GENOMIC DNA]</scope>
    <source>
        <strain evidence="2 3">KHGC13</strain>
    </source>
</reference>
<organism evidence="2 3">
    <name type="scientific">Eubacterium pyruvativorans</name>
    <dbReference type="NCBI Taxonomy" id="155865"/>
    <lineage>
        <taxon>Bacteria</taxon>
        <taxon>Bacillati</taxon>
        <taxon>Bacillota</taxon>
        <taxon>Clostridia</taxon>
        <taxon>Eubacteriales</taxon>
        <taxon>Eubacteriaceae</taxon>
        <taxon>Eubacterium</taxon>
    </lineage>
</organism>
<proteinExistence type="predicted"/>
<feature type="compositionally biased region" description="Basic and acidic residues" evidence="1">
    <location>
        <begin position="288"/>
        <end position="299"/>
    </location>
</feature>
<dbReference type="OrthoDB" id="2082061at2"/>
<dbReference type="SUPFAM" id="SSF52540">
    <property type="entry name" value="P-loop containing nucleoside triphosphate hydrolases"/>
    <property type="match status" value="1"/>
</dbReference>
<dbReference type="InterPro" id="IPR027417">
    <property type="entry name" value="P-loop_NTPase"/>
</dbReference>
<name>A0A1I7GDB7_9FIRM</name>
<evidence type="ECO:0000313" key="3">
    <source>
        <dbReference type="Proteomes" id="UP000198817"/>
    </source>
</evidence>
<sequence>MGTIERMFLRERTRAGWNHTEQKRIAVAGMSHCAGTTTVASGLALFLAGNGNSVSFVECADPREAEGLFFESCGMAMRFGPRTFTDVYQKLALGEPVREIRNLEKGVNWILITPVDVEREIVLDGAMKGRLMQAPRGDYAVFDMDLRRDPGWKEWIADMDYLVAVMDPMPCRMMTNRKTFALLKSLEREMAGRFTWIINRMNRGISRRQVRRFLESGHILEVSDVPAEIAYGNEFCCRIHYEEEHFRKALDPALRRIWEAFPEAETYLPGKHDGPGNGGTGGCSGSRTVHENNTKKRNS</sequence>
<protein>
    <recommendedName>
        <fullName evidence="4">Cellulose biosynthesis protein BcsQ</fullName>
    </recommendedName>
</protein>
<dbReference type="Proteomes" id="UP000198817">
    <property type="component" value="Unassembled WGS sequence"/>
</dbReference>
<evidence type="ECO:0000256" key="1">
    <source>
        <dbReference type="SAM" id="MobiDB-lite"/>
    </source>
</evidence>
<feature type="compositionally biased region" description="Gly residues" evidence="1">
    <location>
        <begin position="275"/>
        <end position="284"/>
    </location>
</feature>
<dbReference type="EMBL" id="FPBT01000006">
    <property type="protein sequence ID" value="SFU46413.1"/>
    <property type="molecule type" value="Genomic_DNA"/>
</dbReference>
<feature type="region of interest" description="Disordered" evidence="1">
    <location>
        <begin position="268"/>
        <end position="299"/>
    </location>
</feature>
<accession>A0A1I7GDB7</accession>